<evidence type="ECO:0000259" key="4">
    <source>
        <dbReference type="PROSITE" id="PS50097"/>
    </source>
</evidence>
<reference evidence="5 6" key="1">
    <citation type="journal article" date="2024" name="Nat. Commun.">
        <title>Phylogenomics reveals the evolutionary origins of lichenization in chlorophyte algae.</title>
        <authorList>
            <person name="Puginier C."/>
            <person name="Libourel C."/>
            <person name="Otte J."/>
            <person name="Skaloud P."/>
            <person name="Haon M."/>
            <person name="Grisel S."/>
            <person name="Petersen M."/>
            <person name="Berrin J.G."/>
            <person name="Delaux P.M."/>
            <person name="Dal Grande F."/>
            <person name="Keller J."/>
        </authorList>
    </citation>
    <scope>NUCLEOTIDE SEQUENCE [LARGE SCALE GENOMIC DNA]</scope>
    <source>
        <strain evidence="5 6">SAG 2043</strain>
    </source>
</reference>
<dbReference type="InterPro" id="IPR011333">
    <property type="entry name" value="SKP1/BTB/POZ_sf"/>
</dbReference>
<comment type="pathway">
    <text evidence="1">Protein modification; protein ubiquitination.</text>
</comment>
<dbReference type="EMBL" id="JALJOR010000004">
    <property type="protein sequence ID" value="KAK9817893.1"/>
    <property type="molecule type" value="Genomic_DNA"/>
</dbReference>
<dbReference type="Gene3D" id="2.130.10.80">
    <property type="entry name" value="Galactose oxidase/kelch, beta-propeller"/>
    <property type="match status" value="1"/>
</dbReference>
<keyword evidence="6" id="KW-1185">Reference proteome</keyword>
<dbReference type="InterPro" id="IPR037293">
    <property type="entry name" value="Gal_Oxidase_central_sf"/>
</dbReference>
<evidence type="ECO:0000256" key="3">
    <source>
        <dbReference type="ARBA" id="ARBA00022737"/>
    </source>
</evidence>
<feature type="domain" description="BTB" evidence="4">
    <location>
        <begin position="33"/>
        <end position="113"/>
    </location>
</feature>
<accession>A0AAW1Q6G3</accession>
<organism evidence="5 6">
    <name type="scientific">[Myrmecia] bisecta</name>
    <dbReference type="NCBI Taxonomy" id="41462"/>
    <lineage>
        <taxon>Eukaryota</taxon>
        <taxon>Viridiplantae</taxon>
        <taxon>Chlorophyta</taxon>
        <taxon>core chlorophytes</taxon>
        <taxon>Trebouxiophyceae</taxon>
        <taxon>Trebouxiales</taxon>
        <taxon>Trebouxiaceae</taxon>
        <taxon>Myrmecia</taxon>
    </lineage>
</organism>
<dbReference type="PROSITE" id="PS50097">
    <property type="entry name" value="BTB"/>
    <property type="match status" value="1"/>
</dbReference>
<dbReference type="Pfam" id="PF00651">
    <property type="entry name" value="BTB"/>
    <property type="match status" value="1"/>
</dbReference>
<keyword evidence="3" id="KW-0677">Repeat</keyword>
<evidence type="ECO:0000313" key="6">
    <source>
        <dbReference type="Proteomes" id="UP001489004"/>
    </source>
</evidence>
<evidence type="ECO:0000313" key="5">
    <source>
        <dbReference type="EMBL" id="KAK9817893.1"/>
    </source>
</evidence>
<dbReference type="Gene3D" id="3.30.710.10">
    <property type="entry name" value="Potassium Channel Kv1.1, Chain A"/>
    <property type="match status" value="1"/>
</dbReference>
<gene>
    <name evidence="5" type="ORF">WJX72_003862</name>
</gene>
<dbReference type="SMART" id="SM00612">
    <property type="entry name" value="Kelch"/>
    <property type="match status" value="5"/>
</dbReference>
<proteinExistence type="predicted"/>
<dbReference type="Gene3D" id="1.25.40.420">
    <property type="match status" value="1"/>
</dbReference>
<comment type="caution">
    <text evidence="5">The sequence shown here is derived from an EMBL/GenBank/DDBJ whole genome shotgun (WGS) entry which is preliminary data.</text>
</comment>
<sequence>MGGIADEVLSMPATSVAEALPLLASLWKHGELCDVVLRCVDGLDVKAHRLILAAASPYWAALFAGAGRQMREGCCVRRGSSEGLPVLEVPGVDGDSLRCILRAVYGQQIEVTDNNVEGLLAASNYLEISCVQRACCRHLQRHLGPSSCWSTLAAAAHFGCEELCVHVMTYIRAHFEELMASSARLGLQVLPKAVLLELLHSEALETGSETEVFQAVLTWVAGDPACRSANLPELLAAVRLPAADLLRNVEACQLPSCSTSCDESLNKPRLRAAITTRPPKRLLPRQGMPSQLIAVGGHDSGWRTLKTVELYDPQKERWSAGPSMPTGYSFAGAAAVHAGLFVVNGDPRMGHVVTLDRAQRSWQAFAQPATPRIHSAVAALHGNVYVVGGRTGACEELRSVEYLAPCASCWQSAASMVRTRTSLAAGALGGHLYAVGGQDGRTVHASAEWYDPGVDRWTLLAAQLQSERKYTAVGVLEGRLYAVGGMTAARMRVSTVEAYDPREGRWQRLADMSLQRSSCGVAALQGCLYAVGGNDDAIYDTVEAYEPAAGRWRACAPIGQARSGLALAAV</sequence>
<dbReference type="PANTHER" id="PTHR24412:SF489">
    <property type="entry name" value="RING FINGER DOMAIN AND KELCH REPEAT-CONTAINING PROTEIN DDB_G0271372"/>
    <property type="match status" value="1"/>
</dbReference>
<protein>
    <recommendedName>
        <fullName evidence="4">BTB domain-containing protein</fullName>
    </recommendedName>
</protein>
<dbReference type="SUPFAM" id="SSF54695">
    <property type="entry name" value="POZ domain"/>
    <property type="match status" value="1"/>
</dbReference>
<dbReference type="Proteomes" id="UP001489004">
    <property type="component" value="Unassembled WGS sequence"/>
</dbReference>
<dbReference type="InterPro" id="IPR015915">
    <property type="entry name" value="Kelch-typ_b-propeller"/>
</dbReference>
<dbReference type="PANTHER" id="PTHR24412">
    <property type="entry name" value="KELCH PROTEIN"/>
    <property type="match status" value="1"/>
</dbReference>
<evidence type="ECO:0000256" key="2">
    <source>
        <dbReference type="ARBA" id="ARBA00022441"/>
    </source>
</evidence>
<dbReference type="Pfam" id="PF01344">
    <property type="entry name" value="Kelch_1"/>
    <property type="match status" value="5"/>
</dbReference>
<dbReference type="InterPro" id="IPR000210">
    <property type="entry name" value="BTB/POZ_dom"/>
</dbReference>
<dbReference type="SMART" id="SM00875">
    <property type="entry name" value="BACK"/>
    <property type="match status" value="1"/>
</dbReference>
<evidence type="ECO:0000256" key="1">
    <source>
        <dbReference type="ARBA" id="ARBA00004906"/>
    </source>
</evidence>
<dbReference type="Gene3D" id="2.120.10.80">
    <property type="entry name" value="Kelch-type beta propeller"/>
    <property type="match status" value="1"/>
</dbReference>
<keyword evidence="2" id="KW-0880">Kelch repeat</keyword>
<dbReference type="SUPFAM" id="SSF117281">
    <property type="entry name" value="Kelch motif"/>
    <property type="match status" value="2"/>
</dbReference>
<dbReference type="AlphaFoldDB" id="A0AAW1Q6G3"/>
<dbReference type="SMART" id="SM00225">
    <property type="entry name" value="BTB"/>
    <property type="match status" value="1"/>
</dbReference>
<dbReference type="InterPro" id="IPR006652">
    <property type="entry name" value="Kelch_1"/>
</dbReference>
<name>A0AAW1Q6G3_9CHLO</name>
<dbReference type="InterPro" id="IPR011705">
    <property type="entry name" value="BACK"/>
</dbReference>
<dbReference type="Pfam" id="PF07707">
    <property type="entry name" value="BACK"/>
    <property type="match status" value="1"/>
</dbReference>